<protein>
    <submittedName>
        <fullName evidence="7">Putative activity regulator of membrane protease YbbK</fullName>
    </submittedName>
</protein>
<evidence type="ECO:0000313" key="7">
    <source>
        <dbReference type="EMBL" id="SHO80885.1"/>
    </source>
</evidence>
<keyword evidence="7" id="KW-0378">Hydrolase</keyword>
<evidence type="ECO:0000259" key="6">
    <source>
        <dbReference type="Pfam" id="PF01957"/>
    </source>
</evidence>
<dbReference type="PANTHER" id="PTHR33507:SF3">
    <property type="entry name" value="INNER MEMBRANE PROTEIN YBBJ"/>
    <property type="match status" value="1"/>
</dbReference>
<dbReference type="InterPro" id="IPR012340">
    <property type="entry name" value="NA-bd_OB-fold"/>
</dbReference>
<dbReference type="GO" id="GO:0005886">
    <property type="term" value="C:plasma membrane"/>
    <property type="evidence" value="ECO:0007669"/>
    <property type="project" value="TreeGrafter"/>
</dbReference>
<dbReference type="Gene3D" id="2.40.50.140">
    <property type="entry name" value="Nucleic acid-binding proteins"/>
    <property type="match status" value="1"/>
</dbReference>
<dbReference type="InterPro" id="IPR052165">
    <property type="entry name" value="Membrane_assoc_protease"/>
</dbReference>
<dbReference type="InterPro" id="IPR002810">
    <property type="entry name" value="NfeD-like_C"/>
</dbReference>
<dbReference type="EMBL" id="FRYL01000021">
    <property type="protein sequence ID" value="SHO80885.1"/>
    <property type="molecule type" value="Genomic_DNA"/>
</dbReference>
<evidence type="ECO:0000256" key="1">
    <source>
        <dbReference type="ARBA" id="ARBA00004141"/>
    </source>
</evidence>
<feature type="transmembrane region" description="Helical" evidence="5">
    <location>
        <begin position="58"/>
        <end position="76"/>
    </location>
</feature>
<proteinExistence type="predicted"/>
<organism evidence="7">
    <name type="scientific">hydrothermal vent metagenome</name>
    <dbReference type="NCBI Taxonomy" id="652676"/>
    <lineage>
        <taxon>unclassified sequences</taxon>
        <taxon>metagenomes</taxon>
        <taxon>ecological metagenomes</taxon>
    </lineage>
</organism>
<evidence type="ECO:0000256" key="3">
    <source>
        <dbReference type="ARBA" id="ARBA00022989"/>
    </source>
</evidence>
<dbReference type="PANTHER" id="PTHR33507">
    <property type="entry name" value="INNER MEMBRANE PROTEIN YBBJ"/>
    <property type="match status" value="1"/>
</dbReference>
<sequence>MIEFLSGVLQWWHWIVIGIIFFIVEMMTFTLVFIGFGISSILVGIIDLLFHIDIDIELFLWGLLSIISISIWYKFLKIKTISNSGQSNSMTDMKGIVIEEIKPLERGKVKFSMPLLGEREWEAISDSDIVIKKGDVVYIVKIKGQILLVSKNEIEDNR</sequence>
<dbReference type="GO" id="GO:0006508">
    <property type="term" value="P:proteolysis"/>
    <property type="evidence" value="ECO:0007669"/>
    <property type="project" value="UniProtKB-KW"/>
</dbReference>
<reference evidence="7" key="1">
    <citation type="submission" date="2016-10" db="EMBL/GenBank/DDBJ databases">
        <authorList>
            <person name="de Groot N.N."/>
        </authorList>
    </citation>
    <scope>NUCLEOTIDE SEQUENCE</scope>
</reference>
<feature type="transmembrane region" description="Helical" evidence="5">
    <location>
        <begin position="6"/>
        <end position="24"/>
    </location>
</feature>
<keyword evidence="7" id="KW-0645">Protease</keyword>
<keyword evidence="4 5" id="KW-0472">Membrane</keyword>
<feature type="domain" description="NfeD-like C-terminal" evidence="6">
    <location>
        <begin position="89"/>
        <end position="151"/>
    </location>
</feature>
<evidence type="ECO:0000256" key="2">
    <source>
        <dbReference type="ARBA" id="ARBA00022692"/>
    </source>
</evidence>
<dbReference type="GO" id="GO:0008233">
    <property type="term" value="F:peptidase activity"/>
    <property type="evidence" value="ECO:0007669"/>
    <property type="project" value="UniProtKB-KW"/>
</dbReference>
<evidence type="ECO:0000256" key="5">
    <source>
        <dbReference type="SAM" id="Phobius"/>
    </source>
</evidence>
<keyword evidence="3 5" id="KW-1133">Transmembrane helix</keyword>
<dbReference type="AlphaFoldDB" id="A0A1W1EJ42"/>
<accession>A0A1W1EJ42</accession>
<gene>
    <name evidence="7" type="ORF">MNB_SV-15-535</name>
</gene>
<name>A0A1W1EJ42_9ZZZZ</name>
<keyword evidence="2 5" id="KW-0812">Transmembrane</keyword>
<dbReference type="Pfam" id="PF01957">
    <property type="entry name" value="NfeD"/>
    <property type="match status" value="1"/>
</dbReference>
<evidence type="ECO:0000256" key="4">
    <source>
        <dbReference type="ARBA" id="ARBA00023136"/>
    </source>
</evidence>
<comment type="subcellular location">
    <subcellularLocation>
        <location evidence="1">Membrane</location>
        <topology evidence="1">Multi-pass membrane protein</topology>
    </subcellularLocation>
</comment>